<gene>
    <name evidence="2" type="ORF">PAT3040_00524</name>
</gene>
<proteinExistence type="predicted"/>
<dbReference type="InterPro" id="IPR001434">
    <property type="entry name" value="OmcB-like_DUF11"/>
</dbReference>
<evidence type="ECO:0000313" key="2">
    <source>
        <dbReference type="EMBL" id="GBG06032.1"/>
    </source>
</evidence>
<organism evidence="2 3">
    <name type="scientific">Paenibacillus agaridevorans</name>
    <dbReference type="NCBI Taxonomy" id="171404"/>
    <lineage>
        <taxon>Bacteria</taxon>
        <taxon>Bacillati</taxon>
        <taxon>Bacillota</taxon>
        <taxon>Bacilli</taxon>
        <taxon>Bacillales</taxon>
        <taxon>Paenibacillaceae</taxon>
        <taxon>Paenibacillus</taxon>
    </lineage>
</organism>
<dbReference type="EMBL" id="BDQX01000036">
    <property type="protein sequence ID" value="GBG06032.1"/>
    <property type="molecule type" value="Genomic_DNA"/>
</dbReference>
<evidence type="ECO:0000313" key="3">
    <source>
        <dbReference type="Proteomes" id="UP000245202"/>
    </source>
</evidence>
<keyword evidence="3" id="KW-1185">Reference proteome</keyword>
<dbReference type="InterPro" id="IPR047589">
    <property type="entry name" value="DUF11_rpt"/>
</dbReference>
<dbReference type="InterPro" id="IPR051172">
    <property type="entry name" value="Chlamydia_OmcB"/>
</dbReference>
<reference evidence="2 3" key="1">
    <citation type="submission" date="2017-08" db="EMBL/GenBank/DDBJ databases">
        <title>Substantial Increase in Enzyme Production by Combined Drug-Resistance Mutations in Paenibacillus agaridevorans.</title>
        <authorList>
            <person name="Tanaka Y."/>
            <person name="Funane K."/>
            <person name="Hosaka T."/>
            <person name="Shiwa Y."/>
            <person name="Fujita N."/>
            <person name="Miyazaki T."/>
            <person name="Yoshikawa H."/>
            <person name="Murakami K."/>
            <person name="Kasahara K."/>
            <person name="Inaoka T."/>
            <person name="Hiraga Y."/>
            <person name="Ochi K."/>
        </authorList>
    </citation>
    <scope>NUCLEOTIDE SEQUENCE [LARGE SCALE GENOMIC DNA]</scope>
    <source>
        <strain evidence="2 3">T-3040</strain>
    </source>
</reference>
<accession>A0A2R5EHI4</accession>
<comment type="caution">
    <text evidence="2">The sequence shown here is derived from an EMBL/GenBank/DDBJ whole genome shotgun (WGS) entry which is preliminary data.</text>
</comment>
<sequence>MEKKTDACEAVPGKPIPYRVILRNKGNYAAKVVLYDELPKGMAFVPGSIVKDGVPLPGVDLDAGLKLGTVDPGEKVKVAFQLVLKLGSEEDCGKKVCNRMKASVSFYSSNGRKVKENVFSNTICLPVAKADEAVPFAKLTVDPAKAAPGDRLSYKLIVGNQGHAAAMVTLLSFLPKGLLYVPNSLTINGNWMSGGVPGNAGIPLGLIEPGESVTVAWEVVVPGVTIVSPGQWIDNRAFLKASCRDPGCAERVSEEFHSNKTVVELCFPVITAKLKAKPEVSFPDGYVNFTLQLANAGNRAAICGSDKLLRGPISLVPESLTVDGEGKQATVSDNRIVFGELAPSGVMRILFQGIISPLVTTRTLRGHIDVQYEYLLHDQVHKEAVSTNPYTIAIMHDDE</sequence>
<protein>
    <recommendedName>
        <fullName evidence="1">DUF11 domain-containing protein</fullName>
    </recommendedName>
</protein>
<dbReference type="Proteomes" id="UP000245202">
    <property type="component" value="Unassembled WGS sequence"/>
</dbReference>
<feature type="domain" description="DUF11" evidence="1">
    <location>
        <begin position="140"/>
        <end position="246"/>
    </location>
</feature>
<evidence type="ECO:0000259" key="1">
    <source>
        <dbReference type="Pfam" id="PF01345"/>
    </source>
</evidence>
<name>A0A2R5EHI4_9BACL</name>
<dbReference type="PANTHER" id="PTHR34819:SF3">
    <property type="entry name" value="CELL SURFACE PROTEIN"/>
    <property type="match status" value="1"/>
</dbReference>
<dbReference type="Pfam" id="PF01345">
    <property type="entry name" value="DUF11"/>
    <property type="match status" value="1"/>
</dbReference>
<dbReference type="NCBIfam" id="TIGR01451">
    <property type="entry name" value="B_ant_repeat"/>
    <property type="match status" value="2"/>
</dbReference>
<dbReference type="AlphaFoldDB" id="A0A2R5EHI4"/>
<dbReference type="PANTHER" id="PTHR34819">
    <property type="entry name" value="LARGE CYSTEINE-RICH PERIPLASMIC PROTEIN OMCB"/>
    <property type="match status" value="1"/>
</dbReference>